<evidence type="ECO:0000256" key="3">
    <source>
        <dbReference type="ARBA" id="ARBA00022559"/>
    </source>
</evidence>
<evidence type="ECO:0000256" key="7">
    <source>
        <dbReference type="ARBA" id="ARBA00023284"/>
    </source>
</evidence>
<keyword evidence="5" id="KW-0560">Oxidoreductase</keyword>
<protein>
    <recommendedName>
        <fullName evidence="2">thioredoxin-dependent peroxiredoxin</fullName>
        <ecNumber evidence="2">1.11.1.24</ecNumber>
    </recommendedName>
    <alternativeName>
        <fullName evidence="8">Thioredoxin peroxidase</fullName>
    </alternativeName>
    <alternativeName>
        <fullName evidence="10">Thioredoxin-dependent peroxiredoxin Bcp</fullName>
    </alternativeName>
</protein>
<dbReference type="SUPFAM" id="SSF52833">
    <property type="entry name" value="Thioredoxin-like"/>
    <property type="match status" value="1"/>
</dbReference>
<dbReference type="PANTHER" id="PTHR42801:SF7">
    <property type="entry name" value="SLL1159 PROTEIN"/>
    <property type="match status" value="1"/>
</dbReference>
<dbReference type="EMBL" id="NWBU01000018">
    <property type="protein sequence ID" value="PTQ07511.1"/>
    <property type="molecule type" value="Genomic_DNA"/>
</dbReference>
<comment type="caution">
    <text evidence="13">The sequence shown here is derived from an EMBL/GenBank/DDBJ whole genome shotgun (WGS) entry which is preliminary data.</text>
</comment>
<dbReference type="GO" id="GO:0034599">
    <property type="term" value="P:cellular response to oxidative stress"/>
    <property type="evidence" value="ECO:0007669"/>
    <property type="project" value="TreeGrafter"/>
</dbReference>
<dbReference type="GO" id="GO:0045454">
    <property type="term" value="P:cell redox homeostasis"/>
    <property type="evidence" value="ECO:0007669"/>
    <property type="project" value="TreeGrafter"/>
</dbReference>
<dbReference type="InterPro" id="IPR013766">
    <property type="entry name" value="Thioredoxin_domain"/>
</dbReference>
<dbReference type="OrthoDB" id="9809746at2"/>
<evidence type="ECO:0000256" key="8">
    <source>
        <dbReference type="ARBA" id="ARBA00032824"/>
    </source>
</evidence>
<name>A0A2T5FTX6_9SPHN</name>
<evidence type="ECO:0000256" key="11">
    <source>
        <dbReference type="ARBA" id="ARBA00049091"/>
    </source>
</evidence>
<dbReference type="Pfam" id="PF00578">
    <property type="entry name" value="AhpC-TSA"/>
    <property type="match status" value="1"/>
</dbReference>
<keyword evidence="3" id="KW-0575">Peroxidase</keyword>
<sequence>MPESLNAQFAALHAERERSWDPEKLARNVDQRRELVAKFDPAQVIKIGDQVEPFELLDVEGGTVTLDALVADGPAVLIFFRFAGCPACNLALPYYDRQLWPQLAAAGIPLVAISPQLPERLGEIRTRHALGFRVASDPDNRLGRRFGITFEPSDIPATPPAEGWIGEITGTGTWELPQPAVIIIDSDRIARFVAVSPDWLVRTEAPEIVAALQQLKVKAAA</sequence>
<dbReference type="Proteomes" id="UP000244162">
    <property type="component" value="Unassembled WGS sequence"/>
</dbReference>
<evidence type="ECO:0000256" key="1">
    <source>
        <dbReference type="ARBA" id="ARBA00003330"/>
    </source>
</evidence>
<dbReference type="InterPro" id="IPR050924">
    <property type="entry name" value="Peroxiredoxin_BCP/PrxQ"/>
</dbReference>
<evidence type="ECO:0000256" key="10">
    <source>
        <dbReference type="ARBA" id="ARBA00042639"/>
    </source>
</evidence>
<proteinExistence type="inferred from homology"/>
<comment type="similarity">
    <text evidence="9">Belongs to the peroxiredoxin family. BCP/PrxQ subfamily.</text>
</comment>
<feature type="domain" description="Thioredoxin" evidence="12">
    <location>
        <begin position="45"/>
        <end position="217"/>
    </location>
</feature>
<evidence type="ECO:0000259" key="12">
    <source>
        <dbReference type="PROSITE" id="PS51352"/>
    </source>
</evidence>
<keyword evidence="14" id="KW-1185">Reference proteome</keyword>
<evidence type="ECO:0000256" key="6">
    <source>
        <dbReference type="ARBA" id="ARBA00023157"/>
    </source>
</evidence>
<keyword evidence="7" id="KW-0676">Redox-active center</keyword>
<evidence type="ECO:0000313" key="13">
    <source>
        <dbReference type="EMBL" id="PTQ07511.1"/>
    </source>
</evidence>
<evidence type="ECO:0000256" key="5">
    <source>
        <dbReference type="ARBA" id="ARBA00023002"/>
    </source>
</evidence>
<dbReference type="GO" id="GO:0005737">
    <property type="term" value="C:cytoplasm"/>
    <property type="evidence" value="ECO:0007669"/>
    <property type="project" value="TreeGrafter"/>
</dbReference>
<dbReference type="CDD" id="cd02970">
    <property type="entry name" value="PRX_like2"/>
    <property type="match status" value="1"/>
</dbReference>
<dbReference type="PROSITE" id="PS51352">
    <property type="entry name" value="THIOREDOXIN_2"/>
    <property type="match status" value="1"/>
</dbReference>
<evidence type="ECO:0000256" key="9">
    <source>
        <dbReference type="ARBA" id="ARBA00038489"/>
    </source>
</evidence>
<gene>
    <name evidence="13" type="ORF">CLG96_18105</name>
</gene>
<accession>A0A2T5FTX6</accession>
<dbReference type="InterPro" id="IPR000866">
    <property type="entry name" value="AhpC/TSA"/>
</dbReference>
<dbReference type="AlphaFoldDB" id="A0A2T5FTX6"/>
<keyword evidence="4" id="KW-0049">Antioxidant</keyword>
<dbReference type="Gene3D" id="3.40.30.10">
    <property type="entry name" value="Glutaredoxin"/>
    <property type="match status" value="1"/>
</dbReference>
<dbReference type="PANTHER" id="PTHR42801">
    <property type="entry name" value="THIOREDOXIN-DEPENDENT PEROXIDE REDUCTASE"/>
    <property type="match status" value="1"/>
</dbReference>
<comment type="catalytic activity">
    <reaction evidence="11">
        <text>a hydroperoxide + [thioredoxin]-dithiol = an alcohol + [thioredoxin]-disulfide + H2O</text>
        <dbReference type="Rhea" id="RHEA:62620"/>
        <dbReference type="Rhea" id="RHEA-COMP:10698"/>
        <dbReference type="Rhea" id="RHEA-COMP:10700"/>
        <dbReference type="ChEBI" id="CHEBI:15377"/>
        <dbReference type="ChEBI" id="CHEBI:29950"/>
        <dbReference type="ChEBI" id="CHEBI:30879"/>
        <dbReference type="ChEBI" id="CHEBI:35924"/>
        <dbReference type="ChEBI" id="CHEBI:50058"/>
        <dbReference type="EC" id="1.11.1.24"/>
    </reaction>
</comment>
<dbReference type="InterPro" id="IPR036249">
    <property type="entry name" value="Thioredoxin-like_sf"/>
</dbReference>
<dbReference type="EC" id="1.11.1.24" evidence="2"/>
<keyword evidence="6" id="KW-1015">Disulfide bond</keyword>
<comment type="function">
    <text evidence="1">Thiol-specific peroxidase that catalyzes the reduction of hydrogen peroxide and organic hydroperoxides to water and alcohols, respectively. Plays a role in cell protection against oxidative stress by detoxifying peroxides and as sensor of hydrogen peroxide-mediated signaling events.</text>
</comment>
<dbReference type="GO" id="GO:0008379">
    <property type="term" value="F:thioredoxin peroxidase activity"/>
    <property type="evidence" value="ECO:0007669"/>
    <property type="project" value="TreeGrafter"/>
</dbReference>
<reference evidence="13 14" key="1">
    <citation type="submission" date="2017-09" db="EMBL/GenBank/DDBJ databases">
        <title>Sphingomonas panjinensis sp.nov., isolated from oil-contaminated soil.</title>
        <authorList>
            <person name="Wang L."/>
            <person name="Chen L."/>
        </authorList>
    </citation>
    <scope>NUCLEOTIDE SEQUENCE [LARGE SCALE GENOMIC DNA]</scope>
    <source>
        <strain evidence="13 14">FW-11</strain>
    </source>
</reference>
<organism evidence="13 14">
    <name type="scientific">Sphingomonas oleivorans</name>
    <dbReference type="NCBI Taxonomy" id="1735121"/>
    <lineage>
        <taxon>Bacteria</taxon>
        <taxon>Pseudomonadati</taxon>
        <taxon>Pseudomonadota</taxon>
        <taxon>Alphaproteobacteria</taxon>
        <taxon>Sphingomonadales</taxon>
        <taxon>Sphingomonadaceae</taxon>
        <taxon>Sphingomonas</taxon>
    </lineage>
</organism>
<evidence type="ECO:0000256" key="2">
    <source>
        <dbReference type="ARBA" id="ARBA00013017"/>
    </source>
</evidence>
<evidence type="ECO:0000256" key="4">
    <source>
        <dbReference type="ARBA" id="ARBA00022862"/>
    </source>
</evidence>
<evidence type="ECO:0000313" key="14">
    <source>
        <dbReference type="Proteomes" id="UP000244162"/>
    </source>
</evidence>